<organism evidence="2 3">
    <name type="scientific">Riccia fluitans</name>
    <dbReference type="NCBI Taxonomy" id="41844"/>
    <lineage>
        <taxon>Eukaryota</taxon>
        <taxon>Viridiplantae</taxon>
        <taxon>Streptophyta</taxon>
        <taxon>Embryophyta</taxon>
        <taxon>Marchantiophyta</taxon>
        <taxon>Marchantiopsida</taxon>
        <taxon>Marchantiidae</taxon>
        <taxon>Marchantiales</taxon>
        <taxon>Ricciaceae</taxon>
        <taxon>Riccia</taxon>
    </lineage>
</organism>
<reference evidence="2 3" key="1">
    <citation type="submission" date="2024-09" db="EMBL/GenBank/DDBJ databases">
        <title>Chromosome-scale assembly of Riccia fluitans.</title>
        <authorList>
            <person name="Paukszto L."/>
            <person name="Sawicki J."/>
            <person name="Karawczyk K."/>
            <person name="Piernik-Szablinska J."/>
            <person name="Szczecinska M."/>
            <person name="Mazdziarz M."/>
        </authorList>
    </citation>
    <scope>NUCLEOTIDE SEQUENCE [LARGE SCALE GENOMIC DNA]</scope>
    <source>
        <strain evidence="2">Rf_01</strain>
        <tissue evidence="2">Aerial parts of the thallus</tissue>
    </source>
</reference>
<sequence>MQSTVSGRISKVHITPEQRKKFRTIRFTDVPIKAFFWRKIALASNLLLGGGKHAGQMPEFHAQHKGALRLKRLLRSSSAEIEFVASVSRHCLRAVCIFCQQMKGFRGKDHNSYNCQGYNYDDKYVGATSEAPWSADRLDQLKKDGFIINHTRVKVGAGPHAFARAKDKLQNWRHLQLGWASVDPSTPIKVGGKFGIVVHEMVAWLVNPLQIAYLRDGQEGAETTRSSVEQRNEMKPATSRASQAFAFGGGTLRGHLLAGEERFAVEWNEEDDSVWYEILSFSKPAHFLTVAGFPVLRFQQKLFAKQSSEAMNREINNDMINNDFSTL</sequence>
<dbReference type="PANTHER" id="PTHR34202">
    <property type="entry name" value="UPF0548 PROTEIN"/>
    <property type="match status" value="1"/>
</dbReference>
<dbReference type="EMBL" id="JBHFFA010000006">
    <property type="protein sequence ID" value="KAL2623456.1"/>
    <property type="molecule type" value="Genomic_DNA"/>
</dbReference>
<accession>A0ABD1Y9P4</accession>
<evidence type="ECO:0000259" key="1">
    <source>
        <dbReference type="Pfam" id="PF09348"/>
    </source>
</evidence>
<dbReference type="Pfam" id="PF09348">
    <property type="entry name" value="DUF1990"/>
    <property type="match status" value="1"/>
</dbReference>
<feature type="domain" description="DUF1990" evidence="1">
    <location>
        <begin position="144"/>
        <end position="309"/>
    </location>
</feature>
<gene>
    <name evidence="2" type="ORF">R1flu_003661</name>
</gene>
<proteinExistence type="predicted"/>
<evidence type="ECO:0000313" key="3">
    <source>
        <dbReference type="Proteomes" id="UP001605036"/>
    </source>
</evidence>
<dbReference type="PANTHER" id="PTHR34202:SF1">
    <property type="entry name" value="UPF0548 PROTEIN"/>
    <property type="match status" value="1"/>
</dbReference>
<keyword evidence="3" id="KW-1185">Reference proteome</keyword>
<protein>
    <recommendedName>
        <fullName evidence="1">DUF1990 domain-containing protein</fullName>
    </recommendedName>
</protein>
<comment type="caution">
    <text evidence="2">The sequence shown here is derived from an EMBL/GenBank/DDBJ whole genome shotgun (WGS) entry which is preliminary data.</text>
</comment>
<evidence type="ECO:0000313" key="2">
    <source>
        <dbReference type="EMBL" id="KAL2623456.1"/>
    </source>
</evidence>
<dbReference type="InterPro" id="IPR018960">
    <property type="entry name" value="DUF1990"/>
</dbReference>
<name>A0ABD1Y9P4_9MARC</name>
<dbReference type="Proteomes" id="UP001605036">
    <property type="component" value="Unassembled WGS sequence"/>
</dbReference>
<dbReference type="AlphaFoldDB" id="A0ABD1Y9P4"/>